<evidence type="ECO:0000313" key="3">
    <source>
        <dbReference type="Proteomes" id="UP000751190"/>
    </source>
</evidence>
<dbReference type="EMBL" id="JAGTXO010000059">
    <property type="protein sequence ID" value="KAG8457968.1"/>
    <property type="molecule type" value="Genomic_DNA"/>
</dbReference>
<organism evidence="2 3">
    <name type="scientific">Diacronema lutheri</name>
    <name type="common">Unicellular marine alga</name>
    <name type="synonym">Monochrysis lutheri</name>
    <dbReference type="NCBI Taxonomy" id="2081491"/>
    <lineage>
        <taxon>Eukaryota</taxon>
        <taxon>Haptista</taxon>
        <taxon>Haptophyta</taxon>
        <taxon>Pavlovophyceae</taxon>
        <taxon>Pavlovales</taxon>
        <taxon>Pavlovaceae</taxon>
        <taxon>Diacronema</taxon>
    </lineage>
</organism>
<dbReference type="PANTHER" id="PTHR31789">
    <property type="entry name" value="OS05G0482600 PROTEIN"/>
    <property type="match status" value="1"/>
</dbReference>
<feature type="region of interest" description="Disordered" evidence="1">
    <location>
        <begin position="365"/>
        <end position="413"/>
    </location>
</feature>
<dbReference type="InterPro" id="IPR057221">
    <property type="entry name" value="DUF7899"/>
</dbReference>
<dbReference type="SUPFAM" id="SSF101908">
    <property type="entry name" value="Putative isomerase YbhE"/>
    <property type="match status" value="1"/>
</dbReference>
<dbReference type="Pfam" id="PF25463">
    <property type="entry name" value="DUF7899"/>
    <property type="match status" value="1"/>
</dbReference>
<sequence length="489" mass="52291">MAPARCAAPRGGARDAPGLCGGGARAYGRRERPAGAALVFRRGGARERFAGFAPRAELDTHDPDASVAKLSFLRKRSKIVEIVGAKDLLFGLTLSGVCAVFDRATRRRLCFVNTSPDEVVRSLFYNEANESLISVSVFRADNFSSLKCRTTPLDCIRAREPARGVSLFENECLKWPGFVEFDDVNGKVITHCAADKVYKLWTMANYDLLYSVLEPQLHELKVAPNVLFLVFTRTTTELPLKVLCIEDGRPLLELTQPLLPDVPVELVEFFGSKLLVKQAGEPLRITDVRTGEQRAIAADALGAPSGFIYLFEMERFLTFGHGQVHAWDFDGRLVTHFEDHTLWHADCSTNNIFISSGQQLLISHCRSPTDESGRSPTDENGRSPTDDGGPSSGGGGGSGASSVPPPAAPCAPAAAPAVAPAAAVAGGAGGGRGARHGCINVSSIGTGGNLARIAARGELQDVTALWYNEDAGELYVGNTHGTIQLWASA</sequence>
<dbReference type="Proteomes" id="UP000751190">
    <property type="component" value="Unassembled WGS sequence"/>
</dbReference>
<accession>A0A8J5X2U8</accession>
<evidence type="ECO:0000313" key="2">
    <source>
        <dbReference type="EMBL" id="KAG8457968.1"/>
    </source>
</evidence>
<comment type="caution">
    <text evidence="2">The sequence shown here is derived from an EMBL/GenBank/DDBJ whole genome shotgun (WGS) entry which is preliminary data.</text>
</comment>
<gene>
    <name evidence="2" type="ORF">KFE25_012639</name>
</gene>
<reference evidence="2" key="1">
    <citation type="submission" date="2021-05" db="EMBL/GenBank/DDBJ databases">
        <title>The genome of the haptophyte Pavlova lutheri (Diacronema luteri, Pavlovales) - a model for lipid biosynthesis in eukaryotic algae.</title>
        <authorList>
            <person name="Hulatt C.J."/>
            <person name="Posewitz M.C."/>
        </authorList>
    </citation>
    <scope>NUCLEOTIDE SEQUENCE</scope>
    <source>
        <strain evidence="2">NIVA-4/92</strain>
    </source>
</reference>
<evidence type="ECO:0000256" key="1">
    <source>
        <dbReference type="SAM" id="MobiDB-lite"/>
    </source>
</evidence>
<dbReference type="PANTHER" id="PTHR31789:SF1">
    <property type="entry name" value="OS05G0482600 PROTEIN"/>
    <property type="match status" value="1"/>
</dbReference>
<dbReference type="AlphaFoldDB" id="A0A8J5X2U8"/>
<proteinExistence type="predicted"/>
<feature type="compositionally biased region" description="Basic and acidic residues" evidence="1">
    <location>
        <begin position="367"/>
        <end position="385"/>
    </location>
</feature>
<dbReference type="OMA" id="FPMENEC"/>
<feature type="compositionally biased region" description="Gly residues" evidence="1">
    <location>
        <begin position="390"/>
        <end position="399"/>
    </location>
</feature>
<dbReference type="OrthoDB" id="336008at2759"/>
<protein>
    <submittedName>
        <fullName evidence="2">Uncharacterized protein</fullName>
    </submittedName>
</protein>
<name>A0A8J5X2U8_DIALT</name>
<keyword evidence="3" id="KW-1185">Reference proteome</keyword>